<dbReference type="GO" id="GO:0006002">
    <property type="term" value="P:fructose 6-phosphate metabolic process"/>
    <property type="evidence" value="ECO:0007669"/>
    <property type="project" value="TreeGrafter"/>
</dbReference>
<dbReference type="GO" id="GO:0005986">
    <property type="term" value="P:sucrose biosynthetic process"/>
    <property type="evidence" value="ECO:0007669"/>
    <property type="project" value="TreeGrafter"/>
</dbReference>
<comment type="caution">
    <text evidence="11">The sequence shown here is derived from an EMBL/GenBank/DDBJ whole genome shotgun (WGS) entry which is preliminary data.</text>
</comment>
<dbReference type="Proteomes" id="UP000273516">
    <property type="component" value="Unassembled WGS sequence"/>
</dbReference>
<dbReference type="GO" id="GO:0005829">
    <property type="term" value="C:cytosol"/>
    <property type="evidence" value="ECO:0007669"/>
    <property type="project" value="TreeGrafter"/>
</dbReference>
<evidence type="ECO:0000256" key="7">
    <source>
        <dbReference type="HAMAP-Rule" id="MF_01855"/>
    </source>
</evidence>
<keyword evidence="4 7" id="KW-0378">Hydrolase</keyword>
<dbReference type="GO" id="GO:0006094">
    <property type="term" value="P:gluconeogenesis"/>
    <property type="evidence" value="ECO:0007669"/>
    <property type="project" value="UniProtKB-UniRule"/>
</dbReference>
<accession>A0A3M0MGB3</accession>
<dbReference type="Pfam" id="PF18913">
    <property type="entry name" value="FBPase_C"/>
    <property type="match status" value="1"/>
</dbReference>
<sequence length="329" mass="35417">MAGRAIPAHLEKPVAALCDVTCDLLSRILMDGLEGNLAESAGSDTGGNTQQPLDLIADRDFRAAMNGTGIRWYASKARNRVAEVEPAGNLAIAIDPLNGSSDLDVNASIGTVFSIQPAEDDPDATFLRAGHHIVAAGYFIHGPQTVLMISLGDGLRKFILDRKAGIFREVPVSPLPGQCKTVEFAINASNYRHWSQPVRAYVDDCLAGMDGPRGKSFNMRWIASPVAEAHRIILRGGIFLHSGDARDGHAEGRLRLIHECAPIAFLVEQSGGKATDGISRMLERVPTSLHAHTPFVFGTPDKVDRLATCHDLPEPEVSALFGNRGLFRA</sequence>
<dbReference type="PIRSF" id="PIRSF500210">
    <property type="entry name" value="FBPtase"/>
    <property type="match status" value="1"/>
</dbReference>
<keyword evidence="5 7" id="KW-0119">Carbohydrate metabolism</keyword>
<dbReference type="Gene3D" id="3.40.190.80">
    <property type="match status" value="1"/>
</dbReference>
<dbReference type="InterPro" id="IPR028343">
    <property type="entry name" value="FBPtase"/>
</dbReference>
<feature type="domain" description="Fructose-1-6-bisphosphatase class 1 C-terminal" evidence="10">
    <location>
        <begin position="180"/>
        <end position="310"/>
    </location>
</feature>
<dbReference type="GO" id="GO:0006000">
    <property type="term" value="P:fructose metabolic process"/>
    <property type="evidence" value="ECO:0007669"/>
    <property type="project" value="TreeGrafter"/>
</dbReference>
<evidence type="ECO:0000313" key="12">
    <source>
        <dbReference type="Proteomes" id="UP000273516"/>
    </source>
</evidence>
<comment type="similarity">
    <text evidence="2 7 8">Belongs to the FBPase class 1 family.</text>
</comment>
<keyword evidence="12" id="KW-1185">Reference proteome</keyword>
<evidence type="ECO:0000259" key="10">
    <source>
        <dbReference type="Pfam" id="PF18913"/>
    </source>
</evidence>
<evidence type="ECO:0000256" key="3">
    <source>
        <dbReference type="ARBA" id="ARBA00022490"/>
    </source>
</evidence>
<name>A0A3M0MGB3_9RHOB</name>
<evidence type="ECO:0000256" key="5">
    <source>
        <dbReference type="ARBA" id="ARBA00023277"/>
    </source>
</evidence>
<feature type="domain" description="Fructose-1-6-bisphosphatase class I N-terminal" evidence="9">
    <location>
        <begin position="39"/>
        <end position="168"/>
    </location>
</feature>
<dbReference type="CDD" id="cd00354">
    <property type="entry name" value="FBPase"/>
    <property type="match status" value="1"/>
</dbReference>
<gene>
    <name evidence="7" type="primary">fbp</name>
    <name evidence="11" type="ORF">C9E81_06195</name>
</gene>
<dbReference type="InterPro" id="IPR044015">
    <property type="entry name" value="FBPase_C_dom"/>
</dbReference>
<dbReference type="EC" id="3.1.3.11" evidence="7"/>
<dbReference type="Gene3D" id="3.30.540.10">
    <property type="entry name" value="Fructose-1,6-Bisphosphatase, subunit A, domain 1"/>
    <property type="match status" value="1"/>
</dbReference>
<dbReference type="PRINTS" id="PR00115">
    <property type="entry name" value="F16BPHPHTASE"/>
</dbReference>
<comment type="subcellular location">
    <subcellularLocation>
        <location evidence="7">Cytoplasm</location>
    </subcellularLocation>
</comment>
<evidence type="ECO:0000313" key="11">
    <source>
        <dbReference type="EMBL" id="RMC36661.1"/>
    </source>
</evidence>
<dbReference type="InterPro" id="IPR000146">
    <property type="entry name" value="FBPase_class-1"/>
</dbReference>
<comment type="pathway">
    <text evidence="6">Carbohydrate biosynthesis.</text>
</comment>
<dbReference type="InterPro" id="IPR033391">
    <property type="entry name" value="FBPase_N"/>
</dbReference>
<organism evidence="11 12">
    <name type="scientific">Paracoccus alkanivorans</name>
    <dbReference type="NCBI Taxonomy" id="2116655"/>
    <lineage>
        <taxon>Bacteria</taxon>
        <taxon>Pseudomonadati</taxon>
        <taxon>Pseudomonadota</taxon>
        <taxon>Alphaproteobacteria</taxon>
        <taxon>Rhodobacterales</taxon>
        <taxon>Paracoccaceae</taxon>
        <taxon>Paracoccus</taxon>
    </lineage>
</organism>
<dbReference type="PANTHER" id="PTHR11556:SF35">
    <property type="entry name" value="SEDOHEPTULOSE-1,7-BISPHOSPHATASE, CHLOROPLASTIC"/>
    <property type="match status" value="1"/>
</dbReference>
<comment type="catalytic activity">
    <reaction evidence="1 7">
        <text>beta-D-fructose 1,6-bisphosphate + H2O = beta-D-fructose 6-phosphate + phosphate</text>
        <dbReference type="Rhea" id="RHEA:11064"/>
        <dbReference type="ChEBI" id="CHEBI:15377"/>
        <dbReference type="ChEBI" id="CHEBI:32966"/>
        <dbReference type="ChEBI" id="CHEBI:43474"/>
        <dbReference type="ChEBI" id="CHEBI:57634"/>
        <dbReference type="EC" id="3.1.3.11"/>
    </reaction>
</comment>
<evidence type="ECO:0000259" key="9">
    <source>
        <dbReference type="Pfam" id="PF00316"/>
    </source>
</evidence>
<keyword evidence="3 7" id="KW-0963">Cytoplasm</keyword>
<feature type="binding site" evidence="7">
    <location>
        <begin position="98"/>
        <end position="101"/>
    </location>
    <ligand>
        <name>substrate</name>
    </ligand>
</feature>
<evidence type="ECO:0000256" key="2">
    <source>
        <dbReference type="ARBA" id="ARBA00010941"/>
    </source>
</evidence>
<dbReference type="AlphaFoldDB" id="A0A3M0MGB3"/>
<evidence type="ECO:0000256" key="8">
    <source>
        <dbReference type="RuleBase" id="RU000508"/>
    </source>
</evidence>
<feature type="binding site" evidence="7">
    <location>
        <position position="187"/>
    </location>
    <ligand>
        <name>substrate</name>
    </ligand>
</feature>
<dbReference type="GO" id="GO:0030388">
    <property type="term" value="P:fructose 1,6-bisphosphate metabolic process"/>
    <property type="evidence" value="ECO:0007669"/>
    <property type="project" value="TreeGrafter"/>
</dbReference>
<reference evidence="11 12" key="1">
    <citation type="submission" date="2018-07" db="EMBL/GenBank/DDBJ databases">
        <authorList>
            <person name="Zhang Y."/>
            <person name="Wang L."/>
            <person name="Ma S."/>
        </authorList>
    </citation>
    <scope>NUCLEOTIDE SEQUENCE [LARGE SCALE GENOMIC DNA]</scope>
    <source>
        <strain evidence="11 12">4-2</strain>
    </source>
</reference>
<protein>
    <recommendedName>
        <fullName evidence="7">Fructose-1,6-bisphosphatase class 1</fullName>
        <shortName evidence="7">FBPase class 1</shortName>
        <ecNumber evidence="7">3.1.3.11</ecNumber>
    </recommendedName>
    <alternativeName>
        <fullName evidence="7">D-fructose-1,6-bisphosphate 1-phosphohydrolase class 1</fullName>
    </alternativeName>
</protein>
<proteinExistence type="inferred from homology"/>
<dbReference type="RefSeq" id="WP_122111825.1">
    <property type="nucleotide sequence ID" value="NZ_QOKZ01000002.1"/>
</dbReference>
<evidence type="ECO:0000256" key="1">
    <source>
        <dbReference type="ARBA" id="ARBA00001273"/>
    </source>
</evidence>
<dbReference type="HAMAP" id="MF_01855">
    <property type="entry name" value="FBPase_class1"/>
    <property type="match status" value="1"/>
</dbReference>
<dbReference type="PANTHER" id="PTHR11556">
    <property type="entry name" value="FRUCTOSE-1,6-BISPHOSPHATASE-RELATED"/>
    <property type="match status" value="1"/>
</dbReference>
<dbReference type="PIRSF" id="PIRSF000904">
    <property type="entry name" value="FBPtase_SBPase"/>
    <property type="match status" value="1"/>
</dbReference>
<dbReference type="SUPFAM" id="SSF56655">
    <property type="entry name" value="Carbohydrate phosphatase"/>
    <property type="match status" value="1"/>
</dbReference>
<evidence type="ECO:0000256" key="4">
    <source>
        <dbReference type="ARBA" id="ARBA00022801"/>
    </source>
</evidence>
<comment type="subunit">
    <text evidence="7">Homotetramer.</text>
</comment>
<dbReference type="GO" id="GO:0042132">
    <property type="term" value="F:fructose 1,6-bisphosphate 1-phosphatase activity"/>
    <property type="evidence" value="ECO:0007669"/>
    <property type="project" value="UniProtKB-UniRule"/>
</dbReference>
<dbReference type="OrthoDB" id="9806756at2"/>
<comment type="caution">
    <text evidence="7">Lacks conserved residue(s) required for the propagation of feature annotation.</text>
</comment>
<dbReference type="Pfam" id="PF00316">
    <property type="entry name" value="FBPase"/>
    <property type="match status" value="1"/>
</dbReference>
<dbReference type="EMBL" id="QOKZ01000002">
    <property type="protein sequence ID" value="RMC36661.1"/>
    <property type="molecule type" value="Genomic_DNA"/>
</dbReference>
<evidence type="ECO:0000256" key="6">
    <source>
        <dbReference type="ARBA" id="ARBA00024331"/>
    </source>
</evidence>